<dbReference type="GO" id="GO:0042597">
    <property type="term" value="C:periplasmic space"/>
    <property type="evidence" value="ECO:0007669"/>
    <property type="project" value="UniProtKB-SubCell"/>
</dbReference>
<comment type="subcellular location">
    <subcellularLocation>
        <location evidence="1">Periplasm</location>
    </subcellularLocation>
</comment>
<dbReference type="PANTHER" id="PTHR39210">
    <property type="entry name" value="HEPARIN-SULFATE LYASE"/>
    <property type="match status" value="1"/>
</dbReference>
<keyword evidence="3" id="KW-0574">Periplasm</keyword>
<feature type="domain" description="Heparin-sulfate lyase N-terminal" evidence="6">
    <location>
        <begin position="96"/>
        <end position="314"/>
    </location>
</feature>
<protein>
    <recommendedName>
        <fullName evidence="9">Heparin-sulfate lyase N-terminal domain-containing protein</fullName>
    </recommendedName>
</protein>
<evidence type="ECO:0000259" key="5">
    <source>
        <dbReference type="Pfam" id="PF07940"/>
    </source>
</evidence>
<evidence type="ECO:0000313" key="8">
    <source>
        <dbReference type="Proteomes" id="UP000013897"/>
    </source>
</evidence>
<dbReference type="Gene3D" id="2.70.98.70">
    <property type="match status" value="1"/>
</dbReference>
<evidence type="ECO:0008006" key="9">
    <source>
        <dbReference type="Google" id="ProtNLM"/>
    </source>
</evidence>
<dbReference type="Proteomes" id="UP000013897">
    <property type="component" value="Unassembled WGS sequence"/>
</dbReference>
<dbReference type="GO" id="GO:0016829">
    <property type="term" value="F:lyase activity"/>
    <property type="evidence" value="ECO:0007669"/>
    <property type="project" value="UniProtKB-KW"/>
</dbReference>
<proteinExistence type="predicted"/>
<gene>
    <name evidence="7" type="ORF">SSM_01232</name>
</gene>
<name>A0A829F9A2_ENTFC</name>
<dbReference type="SUPFAM" id="SSF48230">
    <property type="entry name" value="Chondroitin AC/alginate lyase"/>
    <property type="match status" value="1"/>
</dbReference>
<evidence type="ECO:0000256" key="1">
    <source>
        <dbReference type="ARBA" id="ARBA00004418"/>
    </source>
</evidence>
<evidence type="ECO:0000313" key="7">
    <source>
        <dbReference type="EMBL" id="EOM25347.1"/>
    </source>
</evidence>
<dbReference type="InterPro" id="IPR031680">
    <property type="entry name" value="Hepar_II_III_N"/>
</dbReference>
<dbReference type="Pfam" id="PF07940">
    <property type="entry name" value="Hepar_II_III_C"/>
    <property type="match status" value="1"/>
</dbReference>
<dbReference type="InterPro" id="IPR012480">
    <property type="entry name" value="Hepar_II_III_C"/>
</dbReference>
<sequence>MADMMWLLQRLKAMSVPEVCWRLTQKVIQKNEERCFGATKLAVTETLFNSKLSALSADVDRFKLEFSNTDYSLSDSIHLLGGYSYEEYKKKWNAGFQTNNCWPNKFSYALEYKQRDDIGDARTNWELNRHFQFALLAKNYYASKDEKYLKEFRELFLDWNEKNPFLHGISWTSVMEVAIRLSNWSYALVFLKKSPNTPKEILRQLEIGIINMTDYVAHHYSRYSSANNHLIVEAFSIGQSGILFNYTPWIELATSILTREFPLQNYEDGVNKELSLHYQSFYMEAVGLMMRLMVKNNIMVPEEWYSWLSKMSRYMSDCIGKYGEIVEFGDNDEGKILDLEGSHFNHYKYVLGMMSCLLENTYIPTDKFCENLHWLFSKTELDNACQKPIQRKKSISCYRTGGNTILRSHDESVLIGIDHAELGFGSIAAHGHADALSFQMYVKGKSLFVDPGTYIYHCDLRSRDEFRKTINHNTVCVDGKDQSEMKGAFLWGKRASSRIVKLLEDNERVIVGVSHDGYAPLCVERTYEYNCSNQLIIKDCLDKNETSNGSIFSIQFVLGNDFLISNVNGNIIEILDSEQCVHIRMEICSSTSLEIRIIDKELSKNYGEKRSTQCVLIKGNLDKAVNVVTTIICEEN</sequence>
<evidence type="ECO:0000256" key="3">
    <source>
        <dbReference type="ARBA" id="ARBA00022764"/>
    </source>
</evidence>
<evidence type="ECO:0000256" key="4">
    <source>
        <dbReference type="ARBA" id="ARBA00023239"/>
    </source>
</evidence>
<dbReference type="Pfam" id="PF16889">
    <property type="entry name" value="Hepar_II_III_N"/>
    <property type="match status" value="1"/>
</dbReference>
<dbReference type="AlphaFoldDB" id="A0A829F9A2"/>
<comment type="caution">
    <text evidence="7">The sequence shown here is derived from an EMBL/GenBank/DDBJ whole genome shotgun (WGS) entry which is preliminary data.</text>
</comment>
<dbReference type="EMBL" id="AITY01000024">
    <property type="protein sequence ID" value="EOM25347.1"/>
    <property type="molecule type" value="Genomic_DNA"/>
</dbReference>
<dbReference type="InterPro" id="IPR008929">
    <property type="entry name" value="Chondroitin_lyas"/>
</dbReference>
<evidence type="ECO:0000256" key="2">
    <source>
        <dbReference type="ARBA" id="ARBA00022729"/>
    </source>
</evidence>
<keyword evidence="2" id="KW-0732">Signal</keyword>
<accession>A0A829F9A2</accession>
<organism evidence="7 8">
    <name type="scientific">Enterococcus faecium EnGen0192</name>
    <dbReference type="NCBI Taxonomy" id="1157487"/>
    <lineage>
        <taxon>Bacteria</taxon>
        <taxon>Bacillati</taxon>
        <taxon>Bacillota</taxon>
        <taxon>Bacilli</taxon>
        <taxon>Lactobacillales</taxon>
        <taxon>Enterococcaceae</taxon>
        <taxon>Enterococcus</taxon>
    </lineage>
</organism>
<dbReference type="RefSeq" id="WP_002299485.1">
    <property type="nucleotide sequence ID" value="NZ_KB949526.1"/>
</dbReference>
<reference evidence="7 8" key="1">
    <citation type="submission" date="2013-02" db="EMBL/GenBank/DDBJ databases">
        <title>The Genome Sequence of Enterococcus faecium HM1072.</title>
        <authorList>
            <consortium name="The Broad Institute Genome Sequencing Platform"/>
            <consortium name="The Broad Institute Genome Sequencing Center for Infectious Disease"/>
            <person name="Earl A.M."/>
            <person name="Gilmore M.S."/>
            <person name="Lebreton F."/>
            <person name="Courvalin P."/>
            <person name="Walker B."/>
            <person name="Young S.K."/>
            <person name="Zeng Q."/>
            <person name="Gargeya S."/>
            <person name="Fitzgerald M."/>
            <person name="Haas B."/>
            <person name="Abouelleil A."/>
            <person name="Alvarado L."/>
            <person name="Arachchi H.M."/>
            <person name="Berlin A.M."/>
            <person name="Chapman S.B."/>
            <person name="Dewar J."/>
            <person name="Goldberg J."/>
            <person name="Griggs A."/>
            <person name="Gujja S."/>
            <person name="Hansen M."/>
            <person name="Howarth C."/>
            <person name="Imamovic A."/>
            <person name="Larimer J."/>
            <person name="McCowan C."/>
            <person name="Murphy C."/>
            <person name="Neiman D."/>
            <person name="Pearson M."/>
            <person name="Priest M."/>
            <person name="Roberts A."/>
            <person name="Saif S."/>
            <person name="Shea T."/>
            <person name="Sisk P."/>
            <person name="Sykes S."/>
            <person name="Wortman J."/>
            <person name="Nusbaum C."/>
            <person name="Birren B."/>
        </authorList>
    </citation>
    <scope>NUCLEOTIDE SEQUENCE [LARGE SCALE GENOMIC DNA]</scope>
    <source>
        <strain evidence="7 8">HM1072</strain>
    </source>
</reference>
<dbReference type="Gene3D" id="1.50.10.100">
    <property type="entry name" value="Chondroitin AC/alginate lyase"/>
    <property type="match status" value="1"/>
</dbReference>
<keyword evidence="4" id="KW-0456">Lyase</keyword>
<feature type="domain" description="Heparinase II/III-like C-terminal" evidence="5">
    <location>
        <begin position="399"/>
        <end position="621"/>
    </location>
</feature>
<evidence type="ECO:0000259" key="6">
    <source>
        <dbReference type="Pfam" id="PF16889"/>
    </source>
</evidence>
<dbReference type="PANTHER" id="PTHR39210:SF1">
    <property type="entry name" value="HEPARIN-SULFATE LYASE"/>
    <property type="match status" value="1"/>
</dbReference>